<feature type="region of interest" description="Disordered" evidence="1">
    <location>
        <begin position="35"/>
        <end position="54"/>
    </location>
</feature>
<reference evidence="3" key="1">
    <citation type="submission" date="2022-11" db="UniProtKB">
        <authorList>
            <consortium name="WormBaseParasite"/>
        </authorList>
    </citation>
    <scope>IDENTIFICATION</scope>
</reference>
<dbReference type="Proteomes" id="UP000887569">
    <property type="component" value="Unplaced"/>
</dbReference>
<evidence type="ECO:0000256" key="1">
    <source>
        <dbReference type="SAM" id="MobiDB-lite"/>
    </source>
</evidence>
<name>A0A914ZEU9_PARUN</name>
<keyword evidence="2" id="KW-1185">Reference proteome</keyword>
<dbReference type="AlphaFoldDB" id="A0A914ZEU9"/>
<dbReference type="WBParaSite" id="PgB02X_g078_t04">
    <property type="protein sequence ID" value="PgB02X_g078_t04"/>
    <property type="gene ID" value="PgB02X_g078"/>
</dbReference>
<proteinExistence type="predicted"/>
<evidence type="ECO:0000313" key="3">
    <source>
        <dbReference type="WBParaSite" id="PgB02X_g078_t04"/>
    </source>
</evidence>
<evidence type="ECO:0000313" key="2">
    <source>
        <dbReference type="Proteomes" id="UP000887569"/>
    </source>
</evidence>
<accession>A0A914ZEU9</accession>
<organism evidence="2 3">
    <name type="scientific">Parascaris univalens</name>
    <name type="common">Nematode worm</name>
    <dbReference type="NCBI Taxonomy" id="6257"/>
    <lineage>
        <taxon>Eukaryota</taxon>
        <taxon>Metazoa</taxon>
        <taxon>Ecdysozoa</taxon>
        <taxon>Nematoda</taxon>
        <taxon>Chromadorea</taxon>
        <taxon>Rhabditida</taxon>
        <taxon>Spirurina</taxon>
        <taxon>Ascaridomorpha</taxon>
        <taxon>Ascaridoidea</taxon>
        <taxon>Ascarididae</taxon>
        <taxon>Parascaris</taxon>
    </lineage>
</organism>
<sequence>MLFSLPFAGYRLVPILHERAHTKVRNVRLPQSGSFNVKRVASRTSDDEPVGSTS</sequence>
<protein>
    <submittedName>
        <fullName evidence="3">Secreted protein</fullName>
    </submittedName>
</protein>